<dbReference type="Proteomes" id="UP000001627">
    <property type="component" value="Chromosome"/>
</dbReference>
<name>C6V3Q2_NEORI</name>
<keyword evidence="2" id="KW-1185">Reference proteome</keyword>
<dbReference type="HOGENOM" id="CLU_3254668_0_0_5"/>
<sequence length="42" mass="4297">MVPFAAFSCKVVCLELDLGVLGANGGVPNRAAGRIVFMNGCV</sequence>
<gene>
    <name evidence="1" type="ordered locus">NRI_0020</name>
</gene>
<dbReference type="AlphaFoldDB" id="C6V3Q2"/>
<organism evidence="1 2">
    <name type="scientific">Neorickettsia risticii (strain Illinois)</name>
    <dbReference type="NCBI Taxonomy" id="434131"/>
    <lineage>
        <taxon>Bacteria</taxon>
        <taxon>Pseudomonadati</taxon>
        <taxon>Pseudomonadota</taxon>
        <taxon>Alphaproteobacteria</taxon>
        <taxon>Rickettsiales</taxon>
        <taxon>Anaplasmataceae</taxon>
        <taxon>Neorickettsia</taxon>
    </lineage>
</organism>
<proteinExistence type="predicted"/>
<protein>
    <submittedName>
        <fullName evidence="1">Uncharacterized protein</fullName>
    </submittedName>
</protein>
<accession>C6V3Q2</accession>
<reference evidence="1 2" key="1">
    <citation type="journal article" date="2009" name="Nucleic Acids Res.">
        <title>Analysis of complete genome sequence of Neorickettsia risticii: causative agent of Potomac horse fever.</title>
        <authorList>
            <person name="Lin M."/>
            <person name="Zhang C."/>
            <person name="Gibson K."/>
            <person name="Rikihisa Y."/>
        </authorList>
    </citation>
    <scope>NUCLEOTIDE SEQUENCE [LARGE SCALE GENOMIC DNA]</scope>
    <source>
        <strain evidence="1 2">Illinois</strain>
    </source>
</reference>
<evidence type="ECO:0000313" key="1">
    <source>
        <dbReference type="EMBL" id="ACT69019.1"/>
    </source>
</evidence>
<dbReference type="EMBL" id="CP001431">
    <property type="protein sequence ID" value="ACT69019.1"/>
    <property type="molecule type" value="Genomic_DNA"/>
</dbReference>
<evidence type="ECO:0000313" key="2">
    <source>
        <dbReference type="Proteomes" id="UP000001627"/>
    </source>
</evidence>
<dbReference type="STRING" id="434131.NRI_0020"/>
<dbReference type="KEGG" id="nri:NRI_0020"/>